<evidence type="ECO:0000313" key="2">
    <source>
        <dbReference type="EMBL" id="TNN50850.1"/>
    </source>
</evidence>
<proteinExistence type="predicted"/>
<dbReference type="AlphaFoldDB" id="A0A4Z2GC68"/>
<dbReference type="Proteomes" id="UP000314294">
    <property type="component" value="Unassembled WGS sequence"/>
</dbReference>
<protein>
    <submittedName>
        <fullName evidence="2">Uncharacterized protein</fullName>
    </submittedName>
</protein>
<keyword evidence="3" id="KW-1185">Reference proteome</keyword>
<name>A0A4Z2GC68_9TELE</name>
<reference evidence="2 3" key="1">
    <citation type="submission" date="2019-03" db="EMBL/GenBank/DDBJ databases">
        <title>First draft genome of Liparis tanakae, snailfish: a comprehensive survey of snailfish specific genes.</title>
        <authorList>
            <person name="Kim W."/>
            <person name="Song I."/>
            <person name="Jeong J.-H."/>
            <person name="Kim D."/>
            <person name="Kim S."/>
            <person name="Ryu S."/>
            <person name="Song J.Y."/>
            <person name="Lee S.K."/>
        </authorList>
    </citation>
    <scope>NUCLEOTIDE SEQUENCE [LARGE SCALE GENOMIC DNA]</scope>
    <source>
        <tissue evidence="2">Muscle</tissue>
    </source>
</reference>
<sequence>MLHRCCRTRSIHPESGERRGCEIKHLLELARLQMRPRALNLTSTAPAGSSSIFFSMGNSSAALNGLAHRAAAVPDEGGEEAAGFSSHSGVVFGFTPLHDSPQEHGVSPQHQSCLL</sequence>
<evidence type="ECO:0000313" key="3">
    <source>
        <dbReference type="Proteomes" id="UP000314294"/>
    </source>
</evidence>
<accession>A0A4Z2GC68</accession>
<gene>
    <name evidence="2" type="ORF">EYF80_038933</name>
</gene>
<comment type="caution">
    <text evidence="2">The sequence shown here is derived from an EMBL/GenBank/DDBJ whole genome shotgun (WGS) entry which is preliminary data.</text>
</comment>
<organism evidence="2 3">
    <name type="scientific">Liparis tanakae</name>
    <name type="common">Tanaka's snailfish</name>
    <dbReference type="NCBI Taxonomy" id="230148"/>
    <lineage>
        <taxon>Eukaryota</taxon>
        <taxon>Metazoa</taxon>
        <taxon>Chordata</taxon>
        <taxon>Craniata</taxon>
        <taxon>Vertebrata</taxon>
        <taxon>Euteleostomi</taxon>
        <taxon>Actinopterygii</taxon>
        <taxon>Neopterygii</taxon>
        <taxon>Teleostei</taxon>
        <taxon>Neoteleostei</taxon>
        <taxon>Acanthomorphata</taxon>
        <taxon>Eupercaria</taxon>
        <taxon>Perciformes</taxon>
        <taxon>Cottioidei</taxon>
        <taxon>Cottales</taxon>
        <taxon>Liparidae</taxon>
        <taxon>Liparis</taxon>
    </lineage>
</organism>
<feature type="region of interest" description="Disordered" evidence="1">
    <location>
        <begin position="95"/>
        <end position="115"/>
    </location>
</feature>
<evidence type="ECO:0000256" key="1">
    <source>
        <dbReference type="SAM" id="MobiDB-lite"/>
    </source>
</evidence>
<dbReference type="EMBL" id="SRLO01000603">
    <property type="protein sequence ID" value="TNN50850.1"/>
    <property type="molecule type" value="Genomic_DNA"/>
</dbReference>